<keyword evidence="9" id="KW-0539">Nucleus</keyword>
<keyword evidence="4" id="KW-0509">mRNA transport</keyword>
<dbReference type="GO" id="GO:0015031">
    <property type="term" value="P:protein transport"/>
    <property type="evidence" value="ECO:0007669"/>
    <property type="project" value="UniProtKB-KW"/>
</dbReference>
<evidence type="ECO:0000256" key="10">
    <source>
        <dbReference type="SAM" id="MobiDB-lite"/>
    </source>
</evidence>
<dbReference type="PROSITE" id="PS50196">
    <property type="entry name" value="RANBD1"/>
    <property type="match status" value="1"/>
</dbReference>
<proteinExistence type="predicted"/>
<dbReference type="Pfam" id="PF08911">
    <property type="entry name" value="NUP50"/>
    <property type="match status" value="1"/>
</dbReference>
<dbReference type="Pfam" id="PF00638">
    <property type="entry name" value="Ran_BP1"/>
    <property type="match status" value="1"/>
</dbReference>
<dbReference type="SMART" id="SM00160">
    <property type="entry name" value="RanBD"/>
    <property type="match status" value="1"/>
</dbReference>
<feature type="compositionally biased region" description="Polar residues" evidence="10">
    <location>
        <begin position="200"/>
        <end position="213"/>
    </location>
</feature>
<evidence type="ECO:0000256" key="8">
    <source>
        <dbReference type="ARBA" id="ARBA00023132"/>
    </source>
</evidence>
<organism evidence="12 13">
    <name type="scientific">Genlisea aurea</name>
    <dbReference type="NCBI Taxonomy" id="192259"/>
    <lineage>
        <taxon>Eukaryota</taxon>
        <taxon>Viridiplantae</taxon>
        <taxon>Streptophyta</taxon>
        <taxon>Embryophyta</taxon>
        <taxon>Tracheophyta</taxon>
        <taxon>Spermatophyta</taxon>
        <taxon>Magnoliopsida</taxon>
        <taxon>eudicotyledons</taxon>
        <taxon>Gunneridae</taxon>
        <taxon>Pentapetalae</taxon>
        <taxon>asterids</taxon>
        <taxon>lamiids</taxon>
        <taxon>Lamiales</taxon>
        <taxon>Lentibulariaceae</taxon>
        <taxon>Genlisea</taxon>
    </lineage>
</organism>
<gene>
    <name evidence="12" type="ORF">M569_11965</name>
</gene>
<feature type="region of interest" description="Disordered" evidence="10">
    <location>
        <begin position="1"/>
        <end position="136"/>
    </location>
</feature>
<accession>S8DIZ4</accession>
<dbReference type="CDD" id="cd13169">
    <property type="entry name" value="RanBD_NUP50_plant"/>
    <property type="match status" value="1"/>
</dbReference>
<evidence type="ECO:0000259" key="11">
    <source>
        <dbReference type="PROSITE" id="PS50196"/>
    </source>
</evidence>
<evidence type="ECO:0000256" key="3">
    <source>
        <dbReference type="ARBA" id="ARBA00022737"/>
    </source>
</evidence>
<evidence type="ECO:0000256" key="5">
    <source>
        <dbReference type="ARBA" id="ARBA00022927"/>
    </source>
</evidence>
<evidence type="ECO:0000313" key="12">
    <source>
        <dbReference type="EMBL" id="EPS62823.1"/>
    </source>
</evidence>
<dbReference type="SUPFAM" id="SSF50729">
    <property type="entry name" value="PH domain-like"/>
    <property type="match status" value="1"/>
</dbReference>
<dbReference type="InterPro" id="IPR011993">
    <property type="entry name" value="PH-like_dom_sf"/>
</dbReference>
<evidence type="ECO:0000313" key="13">
    <source>
        <dbReference type="Proteomes" id="UP000015453"/>
    </source>
</evidence>
<dbReference type="GO" id="GO:0005643">
    <property type="term" value="C:nuclear pore"/>
    <property type="evidence" value="ECO:0007669"/>
    <property type="project" value="UniProtKB-SubCell"/>
</dbReference>
<evidence type="ECO:0000256" key="6">
    <source>
        <dbReference type="ARBA" id="ARBA00022990"/>
    </source>
</evidence>
<sequence>MEDGKSNVEFSKKRAAGVQLSRDNPGLDDDDDEETLEQESGTFKRASDEVLATRRIVKVRRQQTSSTLNAPKASSASNPFASICLVPPSSTAPQGASADGTGEAEIAEAKDRSQDEESNAESAIGTDRAEVNDGNAKQLEIIEDGLEIKQNSQKDEADNVINPQGLSSVDGTVVDNSKDQAEKHAEEEDEDDKKVKDASYATSNEETPTFSSFGQLSSNHNAFSGLSGTGFASSTFSFGSLSSERPSGVLSFGTPNNGNSSTFGTGLNVPSMSEGSKISPLQEVPVKTGEENEKASFTADSVLFEFIDGTWKERGKGELRVNISTAGTGKARLVMRSKGNFRLILNASIFPDMKLTSMDKRGITFACVNIAVEGKSGLSTCALKFKDASIVDSFRAAVTEHISKTNPALKTPENSPKASEE</sequence>
<reference evidence="12 13" key="1">
    <citation type="journal article" date="2013" name="BMC Genomics">
        <title>The miniature genome of a carnivorous plant Genlisea aurea contains a low number of genes and short non-coding sequences.</title>
        <authorList>
            <person name="Leushkin E.V."/>
            <person name="Sutormin R.A."/>
            <person name="Nabieva E.R."/>
            <person name="Penin A.A."/>
            <person name="Kondrashov A.S."/>
            <person name="Logacheva M.D."/>
        </authorList>
    </citation>
    <scope>NUCLEOTIDE SEQUENCE [LARGE SCALE GENOMIC DNA]</scope>
</reference>
<dbReference type="InterPro" id="IPR045255">
    <property type="entry name" value="RanBP1-like"/>
</dbReference>
<keyword evidence="13" id="KW-1185">Reference proteome</keyword>
<feature type="compositionally biased region" description="Basic and acidic residues" evidence="10">
    <location>
        <begin position="176"/>
        <end position="197"/>
    </location>
</feature>
<feature type="compositionally biased region" description="Polar residues" evidence="10">
    <location>
        <begin position="62"/>
        <end position="80"/>
    </location>
</feature>
<evidence type="ECO:0000256" key="4">
    <source>
        <dbReference type="ARBA" id="ARBA00022816"/>
    </source>
</evidence>
<dbReference type="PANTHER" id="PTHR23138">
    <property type="entry name" value="RAN BINDING PROTEIN"/>
    <property type="match status" value="1"/>
</dbReference>
<keyword evidence="7" id="KW-0811">Translocation</keyword>
<dbReference type="EMBL" id="AUSU01005866">
    <property type="protein sequence ID" value="EPS62823.1"/>
    <property type="molecule type" value="Genomic_DNA"/>
</dbReference>
<protein>
    <recommendedName>
        <fullName evidence="11">RanBD1 domain-containing protein</fullName>
    </recommendedName>
</protein>
<dbReference type="InterPro" id="IPR000156">
    <property type="entry name" value="Ran_bind_dom"/>
</dbReference>
<comment type="caution">
    <text evidence="12">The sequence shown here is derived from an EMBL/GenBank/DDBJ whole genome shotgun (WGS) entry which is preliminary data.</text>
</comment>
<dbReference type="Proteomes" id="UP000015453">
    <property type="component" value="Unassembled WGS sequence"/>
</dbReference>
<name>S8DIZ4_9LAMI</name>
<keyword evidence="3" id="KW-0677">Repeat</keyword>
<feature type="compositionally biased region" description="Polar residues" evidence="10">
    <location>
        <begin position="161"/>
        <end position="170"/>
    </location>
</feature>
<dbReference type="InterPro" id="IPR015007">
    <property type="entry name" value="NUP2/50/61"/>
</dbReference>
<feature type="compositionally biased region" description="Basic and acidic residues" evidence="10">
    <location>
        <begin position="1"/>
        <end position="12"/>
    </location>
</feature>
<comment type="subcellular location">
    <subcellularLocation>
        <location evidence="1">Nucleus</location>
        <location evidence="1">Nuclear pore complex</location>
    </subcellularLocation>
</comment>
<feature type="domain" description="RanBD1" evidence="11">
    <location>
        <begin position="274"/>
        <end position="407"/>
    </location>
</feature>
<evidence type="ECO:0000256" key="9">
    <source>
        <dbReference type="ARBA" id="ARBA00023242"/>
    </source>
</evidence>
<dbReference type="PANTHER" id="PTHR23138:SF142">
    <property type="entry name" value="RAN-BINDING PROTEIN 3B-RELATED"/>
    <property type="match status" value="1"/>
</dbReference>
<keyword evidence="2" id="KW-0813">Transport</keyword>
<dbReference type="InterPro" id="IPR045207">
    <property type="entry name" value="RanBD_NUP50_plant"/>
</dbReference>
<keyword evidence="8" id="KW-0906">Nuclear pore complex</keyword>
<dbReference type="GO" id="GO:0051028">
    <property type="term" value="P:mRNA transport"/>
    <property type="evidence" value="ECO:0007669"/>
    <property type="project" value="UniProtKB-KW"/>
</dbReference>
<feature type="compositionally biased region" description="Acidic residues" evidence="10">
    <location>
        <begin position="26"/>
        <end position="37"/>
    </location>
</feature>
<evidence type="ECO:0000256" key="7">
    <source>
        <dbReference type="ARBA" id="ARBA00023010"/>
    </source>
</evidence>
<dbReference type="OrthoDB" id="185618at2759"/>
<dbReference type="Gene3D" id="2.30.29.30">
    <property type="entry name" value="Pleckstrin-homology domain (PH domain)/Phosphotyrosine-binding domain (PTB)"/>
    <property type="match status" value="1"/>
</dbReference>
<keyword evidence="5" id="KW-0653">Protein transport</keyword>
<evidence type="ECO:0000256" key="1">
    <source>
        <dbReference type="ARBA" id="ARBA00004567"/>
    </source>
</evidence>
<feature type="region of interest" description="Disordered" evidence="10">
    <location>
        <begin position="149"/>
        <end position="213"/>
    </location>
</feature>
<dbReference type="AlphaFoldDB" id="S8DIZ4"/>
<keyword evidence="6" id="KW-0007">Acetylation</keyword>
<evidence type="ECO:0000256" key="2">
    <source>
        <dbReference type="ARBA" id="ARBA00022448"/>
    </source>
</evidence>